<gene>
    <name evidence="1" type="ORF">CC86DRAFT_365377</name>
</gene>
<evidence type="ECO:0000313" key="2">
    <source>
        <dbReference type="Proteomes" id="UP000799424"/>
    </source>
</evidence>
<name>A0A6A7ALE7_9PLEO</name>
<evidence type="ECO:0000313" key="1">
    <source>
        <dbReference type="EMBL" id="KAF2833489.1"/>
    </source>
</evidence>
<dbReference type="AlphaFoldDB" id="A0A6A7ALE7"/>
<dbReference type="Proteomes" id="UP000799424">
    <property type="component" value="Unassembled WGS sequence"/>
</dbReference>
<sequence>MVPALDRDDIVSRNIGDETRIAISVYLAYKFLTECPIESLEKWALTLETSKKCLVKAERQFLAVLGHRLWINDDGYVMIKSKLDELWEQVHSKAAKPVPPTFLAKHVKSRESKA</sequence>
<reference evidence="1" key="1">
    <citation type="journal article" date="2020" name="Stud. Mycol.">
        <title>101 Dothideomycetes genomes: a test case for predicting lifestyles and emergence of pathogens.</title>
        <authorList>
            <person name="Haridas S."/>
            <person name="Albert R."/>
            <person name="Binder M."/>
            <person name="Bloem J."/>
            <person name="Labutti K."/>
            <person name="Salamov A."/>
            <person name="Andreopoulos B."/>
            <person name="Baker S."/>
            <person name="Barry K."/>
            <person name="Bills G."/>
            <person name="Bluhm B."/>
            <person name="Cannon C."/>
            <person name="Castanera R."/>
            <person name="Culley D."/>
            <person name="Daum C."/>
            <person name="Ezra D."/>
            <person name="Gonzalez J."/>
            <person name="Henrissat B."/>
            <person name="Kuo A."/>
            <person name="Liang C."/>
            <person name="Lipzen A."/>
            <person name="Lutzoni F."/>
            <person name="Magnuson J."/>
            <person name="Mondo S."/>
            <person name="Nolan M."/>
            <person name="Ohm R."/>
            <person name="Pangilinan J."/>
            <person name="Park H.-J."/>
            <person name="Ramirez L."/>
            <person name="Alfaro M."/>
            <person name="Sun H."/>
            <person name="Tritt A."/>
            <person name="Yoshinaga Y."/>
            <person name="Zwiers L.-H."/>
            <person name="Turgeon B."/>
            <person name="Goodwin S."/>
            <person name="Spatafora J."/>
            <person name="Crous P."/>
            <person name="Grigoriev I."/>
        </authorList>
    </citation>
    <scope>NUCLEOTIDE SEQUENCE</scope>
    <source>
        <strain evidence="1">CBS 113818</strain>
    </source>
</reference>
<keyword evidence="2" id="KW-1185">Reference proteome</keyword>
<organism evidence="1 2">
    <name type="scientific">Ophiobolus disseminans</name>
    <dbReference type="NCBI Taxonomy" id="1469910"/>
    <lineage>
        <taxon>Eukaryota</taxon>
        <taxon>Fungi</taxon>
        <taxon>Dikarya</taxon>
        <taxon>Ascomycota</taxon>
        <taxon>Pezizomycotina</taxon>
        <taxon>Dothideomycetes</taxon>
        <taxon>Pleosporomycetidae</taxon>
        <taxon>Pleosporales</taxon>
        <taxon>Pleosporineae</taxon>
        <taxon>Phaeosphaeriaceae</taxon>
        <taxon>Ophiobolus</taxon>
    </lineage>
</organism>
<dbReference type="EMBL" id="MU006216">
    <property type="protein sequence ID" value="KAF2833489.1"/>
    <property type="molecule type" value="Genomic_DNA"/>
</dbReference>
<accession>A0A6A7ALE7</accession>
<proteinExistence type="predicted"/>
<protein>
    <submittedName>
        <fullName evidence="1">Uncharacterized protein</fullName>
    </submittedName>
</protein>